<accession>A0A292YQG1</accession>
<evidence type="ECO:0000313" key="2">
    <source>
        <dbReference type="EMBL" id="GAX90644.1"/>
    </source>
</evidence>
<protein>
    <submittedName>
        <fullName evidence="2">Uncharacterized protein</fullName>
    </submittedName>
</protein>
<dbReference type="EMBL" id="BDUF01000060">
    <property type="protein sequence ID" value="GAX90644.1"/>
    <property type="molecule type" value="Genomic_DNA"/>
</dbReference>
<evidence type="ECO:0000256" key="1">
    <source>
        <dbReference type="SAM" id="MobiDB-lite"/>
    </source>
</evidence>
<name>A0A292YQG1_9BACL</name>
<dbReference type="Proteomes" id="UP000217785">
    <property type="component" value="Unassembled WGS sequence"/>
</dbReference>
<feature type="region of interest" description="Disordered" evidence="1">
    <location>
        <begin position="1"/>
        <end position="30"/>
    </location>
</feature>
<sequence length="77" mass="8671">MLRTPKRSAPNSKSTLVRRRQGATQRAGRMNQQFASGINIDRLLANDNVLQVDNNGAVNIDYNNPAHRQVAKAWLRD</sequence>
<proteinExistence type="predicted"/>
<dbReference type="AlphaFoldDB" id="A0A292YQG1"/>
<organism evidence="2 3">
    <name type="scientific">Effusibacillus lacus</name>
    <dbReference type="NCBI Taxonomy" id="1348429"/>
    <lineage>
        <taxon>Bacteria</taxon>
        <taxon>Bacillati</taxon>
        <taxon>Bacillota</taxon>
        <taxon>Bacilli</taxon>
        <taxon>Bacillales</taxon>
        <taxon>Alicyclobacillaceae</taxon>
        <taxon>Effusibacillus</taxon>
    </lineage>
</organism>
<evidence type="ECO:0000313" key="3">
    <source>
        <dbReference type="Proteomes" id="UP000217785"/>
    </source>
</evidence>
<reference evidence="3" key="1">
    <citation type="submission" date="2017-07" db="EMBL/GenBank/DDBJ databases">
        <title>Draft genome sequence of Effusibacillus lacus strain skLN1.</title>
        <authorList>
            <person name="Watanabe M."/>
            <person name="Kojima H."/>
            <person name="Fukui M."/>
        </authorList>
    </citation>
    <scope>NUCLEOTIDE SEQUENCE [LARGE SCALE GENOMIC DNA]</scope>
    <source>
        <strain evidence="3">skLN1</strain>
    </source>
</reference>
<dbReference type="RefSeq" id="WP_096182368.1">
    <property type="nucleotide sequence ID" value="NZ_BDUF01000060.1"/>
</dbReference>
<keyword evidence="3" id="KW-1185">Reference proteome</keyword>
<comment type="caution">
    <text evidence="2">The sequence shown here is derived from an EMBL/GenBank/DDBJ whole genome shotgun (WGS) entry which is preliminary data.</text>
</comment>